<name>A0A8H4RCG9_9HELO</name>
<dbReference type="PROSITE" id="PS50172">
    <property type="entry name" value="BRCT"/>
    <property type="match status" value="1"/>
</dbReference>
<feature type="compositionally biased region" description="Low complexity" evidence="1">
    <location>
        <begin position="26"/>
        <end position="44"/>
    </location>
</feature>
<dbReference type="InterPro" id="IPR036420">
    <property type="entry name" value="BRCT_dom_sf"/>
</dbReference>
<feature type="compositionally biased region" description="Polar residues" evidence="1">
    <location>
        <begin position="403"/>
        <end position="416"/>
    </location>
</feature>
<feature type="compositionally biased region" description="Basic residues" evidence="1">
    <location>
        <begin position="73"/>
        <end position="83"/>
    </location>
</feature>
<organism evidence="3 4">
    <name type="scientific">Cudoniella acicularis</name>
    <dbReference type="NCBI Taxonomy" id="354080"/>
    <lineage>
        <taxon>Eukaryota</taxon>
        <taxon>Fungi</taxon>
        <taxon>Dikarya</taxon>
        <taxon>Ascomycota</taxon>
        <taxon>Pezizomycotina</taxon>
        <taxon>Leotiomycetes</taxon>
        <taxon>Helotiales</taxon>
        <taxon>Tricladiaceae</taxon>
        <taxon>Cudoniella</taxon>
    </lineage>
</organism>
<evidence type="ECO:0000259" key="2">
    <source>
        <dbReference type="PROSITE" id="PS50172"/>
    </source>
</evidence>
<dbReference type="PANTHER" id="PTHR14625">
    <property type="entry name" value="MICROCEPHALIN"/>
    <property type="match status" value="1"/>
</dbReference>
<feature type="domain" description="BRCT" evidence="2">
    <location>
        <begin position="898"/>
        <end position="1001"/>
    </location>
</feature>
<evidence type="ECO:0000256" key="1">
    <source>
        <dbReference type="SAM" id="MobiDB-lite"/>
    </source>
</evidence>
<feature type="region of interest" description="Disordered" evidence="1">
    <location>
        <begin position="352"/>
        <end position="383"/>
    </location>
</feature>
<gene>
    <name evidence="3" type="ORF">G7Y89_g11806</name>
</gene>
<evidence type="ECO:0000313" key="3">
    <source>
        <dbReference type="EMBL" id="KAF4626358.1"/>
    </source>
</evidence>
<reference evidence="3 4" key="1">
    <citation type="submission" date="2020-03" db="EMBL/GenBank/DDBJ databases">
        <title>Draft Genome Sequence of Cudoniella acicularis.</title>
        <authorList>
            <person name="Buettner E."/>
            <person name="Kellner H."/>
        </authorList>
    </citation>
    <scope>NUCLEOTIDE SEQUENCE [LARGE SCALE GENOMIC DNA]</scope>
    <source>
        <strain evidence="3 4">DSM 108380</strain>
    </source>
</reference>
<accession>A0A8H4RCG9</accession>
<feature type="compositionally biased region" description="Acidic residues" evidence="1">
    <location>
        <begin position="525"/>
        <end position="543"/>
    </location>
</feature>
<feature type="region of interest" description="Disordered" evidence="1">
    <location>
        <begin position="403"/>
        <end position="425"/>
    </location>
</feature>
<feature type="region of interest" description="Disordered" evidence="1">
    <location>
        <begin position="1063"/>
        <end position="1082"/>
    </location>
</feature>
<dbReference type="Proteomes" id="UP000566819">
    <property type="component" value="Unassembled WGS sequence"/>
</dbReference>
<dbReference type="Gene3D" id="3.40.50.10190">
    <property type="entry name" value="BRCT domain"/>
    <property type="match status" value="1"/>
</dbReference>
<dbReference type="InterPro" id="IPR001357">
    <property type="entry name" value="BRCT_dom"/>
</dbReference>
<feature type="region of interest" description="Disordered" evidence="1">
    <location>
        <begin position="810"/>
        <end position="837"/>
    </location>
</feature>
<keyword evidence="4" id="KW-1185">Reference proteome</keyword>
<proteinExistence type="predicted"/>
<feature type="region of interest" description="Disordered" evidence="1">
    <location>
        <begin position="190"/>
        <end position="265"/>
    </location>
</feature>
<dbReference type="AlphaFoldDB" id="A0A8H4RCG9"/>
<feature type="region of interest" description="Disordered" evidence="1">
    <location>
        <begin position="525"/>
        <end position="656"/>
    </location>
</feature>
<dbReference type="EMBL" id="JAAMPI010001168">
    <property type="protein sequence ID" value="KAF4626358.1"/>
    <property type="molecule type" value="Genomic_DNA"/>
</dbReference>
<sequence>MNDQSPPKRVTRAQAAAKTNDDGVKTTKIATAAAKAKLTRSASTTKRKTRADNLQEEEEQHIVEQIIEPKPARSLRGRPKKVAVHSEPQIEEEAPPVPAPKTTRGRAKRVAPEAPVMETTRSIRGRAKKVETPVEDAIVVEEPPKRVPRTRAATVTKPPAPKKTVKFEEPDKENIVPVATKGKAKLAETATGLRAKPIRKPAATTTRATRGRAKVLDDREQKSSPLSPKKATQVATAKDNASEDELATTEKTPMKPLMKSPVKAAPGSIFGTAKKLDFSQSTTQKAMTSASQCLRVSAMGSPARRPPQSPFKDALKVSPQKIIVGDSMFRSPFKPSLQASTTATLNASFKASLLQSPARRPQSPTKVSENGSPSRSRTAAPLFAVTPKASTFKMSKFATPRTISKSVVRPSQTVQNEPVEAGSFTNDGAAEASEDAQMISEPSLEFYGRLSSIMPREVDPSFATSETIEEVVQEQTIEAEPVGESMKVDEASADTIVVEESATVHESTPPCSPPAQVAGAFALRDDDENPFFDSESDSEDELASEGYSSHLNGFKIASPNFASSPSTPMPFAAITKTPRTETTRNLSTQERSSKREQIGFTPLARQLSDWMAASPEKSDSDSNAHENSPKAADDGVISTDIAAAQPSPATSTFFDDEMLVRDEVTAVPKPEDPQSDIIEENFTPVELDDEDLALAHEADEMSLLEPDEIEAIETPEANLDPAESFSTPDEMHAPESQQMEIADISQEAADPAPSEASQEYGDENAIPIDPALLALPASSAVPAVSTAPTFATPKRVLSQRVCHTVSKVPLKPAAEETPMKPSPKKRSASISRLPAQRPTSLLKRSSTVISYSPAKKASKTQQETPDDVMEGVCATPLKDEAALWSTFGTPPRTPRRDVDTALLKGAIVFVDVHTTEGADASVLFNELLTQMGARCVKSWNWNGNGDDGSKVGITHVVFKDGGKRTLEKVREAGGVVSCVGVGWVLDCERENKWLDEAPYAVDTTLVPRGGHRRRKSMEPRALANLNGTLVPSSATTPARNSNMSPTKEFLNFEMTPYTSKSRRRESVQWMRSPASSLSPNQDELDDQTLLLSPVPATPAPETISQYGEAGLYGDETPGAQTPYFLHKEQLVQKTVPPAKGKFFDIAEGDGDQNPSTMGQGFLSQKKDESVMMRLMAARRKSLQFAPKVGSPLARGGQW</sequence>
<feature type="region of interest" description="Disordered" evidence="1">
    <location>
        <begin position="297"/>
        <end position="317"/>
    </location>
</feature>
<dbReference type="PANTHER" id="PTHR14625:SF3">
    <property type="entry name" value="MICROCEPHALIN"/>
    <property type="match status" value="1"/>
</dbReference>
<feature type="compositionally biased region" description="Basic and acidic residues" evidence="1">
    <location>
        <begin position="616"/>
        <end position="633"/>
    </location>
</feature>
<dbReference type="CDD" id="cd17716">
    <property type="entry name" value="BRCT_microcephalin_rpt1"/>
    <property type="match status" value="1"/>
</dbReference>
<dbReference type="SUPFAM" id="SSF52113">
    <property type="entry name" value="BRCT domain"/>
    <property type="match status" value="1"/>
</dbReference>
<protein>
    <recommendedName>
        <fullName evidence="2">BRCT domain-containing protein</fullName>
    </recommendedName>
</protein>
<feature type="region of interest" description="Disordered" evidence="1">
    <location>
        <begin position="708"/>
        <end position="765"/>
    </location>
</feature>
<evidence type="ECO:0000313" key="4">
    <source>
        <dbReference type="Proteomes" id="UP000566819"/>
    </source>
</evidence>
<comment type="caution">
    <text evidence="3">The sequence shown here is derived from an EMBL/GenBank/DDBJ whole genome shotgun (WGS) entry which is preliminary data.</text>
</comment>
<feature type="compositionally biased region" description="Polar residues" evidence="1">
    <location>
        <begin position="362"/>
        <end position="377"/>
    </location>
</feature>
<dbReference type="GO" id="GO:0000278">
    <property type="term" value="P:mitotic cell cycle"/>
    <property type="evidence" value="ECO:0007669"/>
    <property type="project" value="TreeGrafter"/>
</dbReference>
<feature type="region of interest" description="Disordered" evidence="1">
    <location>
        <begin position="1"/>
        <end position="171"/>
    </location>
</feature>
<dbReference type="InterPro" id="IPR022047">
    <property type="entry name" value="Microcephalin-like"/>
</dbReference>
<dbReference type="OrthoDB" id="2384350at2759"/>